<evidence type="ECO:0000256" key="1">
    <source>
        <dbReference type="SAM" id="Phobius"/>
    </source>
</evidence>
<dbReference type="EMBL" id="JAQIZT010000005">
    <property type="protein sequence ID" value="KAJ6998421.1"/>
    <property type="molecule type" value="Genomic_DNA"/>
</dbReference>
<evidence type="ECO:0000313" key="2">
    <source>
        <dbReference type="EMBL" id="KAJ6998421.1"/>
    </source>
</evidence>
<accession>A0AAD6QXD7</accession>
<keyword evidence="1" id="KW-1133">Transmembrane helix</keyword>
<comment type="caution">
    <text evidence="2">The sequence shown here is derived from an EMBL/GenBank/DDBJ whole genome shotgun (WGS) entry which is preliminary data.</text>
</comment>
<keyword evidence="3" id="KW-1185">Reference proteome</keyword>
<evidence type="ECO:0000313" key="3">
    <source>
        <dbReference type="Proteomes" id="UP001164929"/>
    </source>
</evidence>
<sequence>MGQDYVKRMEADSNTFRKQRGSYNEVVVKGAACPGTFQGAAVIVGYALDICSPKRVLLSSRVMCIGEPIVLSFHFLKKFICIFLFNFWMDEAVYRYQYYIIDIGWYNVISWMLLH</sequence>
<dbReference type="Proteomes" id="UP001164929">
    <property type="component" value="Chromosome 5"/>
</dbReference>
<keyword evidence="1" id="KW-0472">Membrane</keyword>
<feature type="transmembrane region" description="Helical" evidence="1">
    <location>
        <begin position="96"/>
        <end position="114"/>
    </location>
</feature>
<dbReference type="AlphaFoldDB" id="A0AAD6QXD7"/>
<feature type="transmembrane region" description="Helical" evidence="1">
    <location>
        <begin position="26"/>
        <end position="48"/>
    </location>
</feature>
<feature type="transmembrane region" description="Helical" evidence="1">
    <location>
        <begin position="68"/>
        <end position="89"/>
    </location>
</feature>
<organism evidence="2 3">
    <name type="scientific">Populus alba x Populus x berolinensis</name>
    <dbReference type="NCBI Taxonomy" id="444605"/>
    <lineage>
        <taxon>Eukaryota</taxon>
        <taxon>Viridiplantae</taxon>
        <taxon>Streptophyta</taxon>
        <taxon>Embryophyta</taxon>
        <taxon>Tracheophyta</taxon>
        <taxon>Spermatophyta</taxon>
        <taxon>Magnoliopsida</taxon>
        <taxon>eudicotyledons</taxon>
        <taxon>Gunneridae</taxon>
        <taxon>Pentapetalae</taxon>
        <taxon>rosids</taxon>
        <taxon>fabids</taxon>
        <taxon>Malpighiales</taxon>
        <taxon>Salicaceae</taxon>
        <taxon>Saliceae</taxon>
        <taxon>Populus</taxon>
    </lineage>
</organism>
<keyword evidence="1" id="KW-0812">Transmembrane</keyword>
<proteinExistence type="predicted"/>
<name>A0AAD6QXD7_9ROSI</name>
<protein>
    <submittedName>
        <fullName evidence="2">Uncharacterized protein</fullName>
    </submittedName>
</protein>
<reference evidence="2" key="1">
    <citation type="journal article" date="2023" name="Mol. Ecol. Resour.">
        <title>Chromosome-level genome assembly of a triploid poplar Populus alba 'Berolinensis'.</title>
        <authorList>
            <person name="Chen S."/>
            <person name="Yu Y."/>
            <person name="Wang X."/>
            <person name="Wang S."/>
            <person name="Zhang T."/>
            <person name="Zhou Y."/>
            <person name="He R."/>
            <person name="Meng N."/>
            <person name="Wang Y."/>
            <person name="Liu W."/>
            <person name="Liu Z."/>
            <person name="Liu J."/>
            <person name="Guo Q."/>
            <person name="Huang H."/>
            <person name="Sederoff R.R."/>
            <person name="Wang G."/>
            <person name="Qu G."/>
            <person name="Chen S."/>
        </authorList>
    </citation>
    <scope>NUCLEOTIDE SEQUENCE</scope>
    <source>
        <strain evidence="2">SC-2020</strain>
    </source>
</reference>
<gene>
    <name evidence="2" type="ORF">NC653_014568</name>
</gene>